<dbReference type="EMBL" id="CP015367">
    <property type="protein sequence ID" value="APT34261.1"/>
    <property type="molecule type" value="Genomic_DNA"/>
</dbReference>
<sequence>MTVSLSRGEDARMTIEEIEELNRARAALARQRNAIARRLGGLDVAPISMAEDLTRTLLAIEAVDRALVDAGQPHMDIGPRPEA</sequence>
<evidence type="ECO:0000313" key="2">
    <source>
        <dbReference type="EMBL" id="APT34261.1"/>
    </source>
</evidence>
<name>A0AAE8L6D0_9HYPH</name>
<feature type="coiled-coil region" evidence="1">
    <location>
        <begin position="11"/>
        <end position="38"/>
    </location>
</feature>
<protein>
    <submittedName>
        <fullName evidence="3">Uncharacterized protein</fullName>
    </submittedName>
</protein>
<gene>
    <name evidence="2" type="ORF">MCBMB27_04970</name>
    <name evidence="3" type="ORF">SAMN05192567_10927</name>
</gene>
<accession>A0AAE8L6D0</accession>
<keyword evidence="1" id="KW-0175">Coiled coil</keyword>
<dbReference type="EMBL" id="FOPK01000009">
    <property type="protein sequence ID" value="SFG85625.1"/>
    <property type="molecule type" value="Genomic_DNA"/>
</dbReference>
<evidence type="ECO:0000313" key="4">
    <source>
        <dbReference type="Proteomes" id="UP000185487"/>
    </source>
</evidence>
<reference evidence="2 4" key="1">
    <citation type="submission" date="2016-04" db="EMBL/GenBank/DDBJ databases">
        <title>Complete genome sequencing and analysis of CBMB27, Methylobacterium phyllosphaerae isolated from leaf tissues of rice (Oryza sativa L.).</title>
        <authorList>
            <person name="Lee Y."/>
            <person name="Hwangbo K."/>
            <person name="Chung H."/>
            <person name="Yoo J."/>
            <person name="Kim K.Y."/>
            <person name="Sa T.M."/>
            <person name="Um Y."/>
            <person name="Madhaiyan M."/>
        </authorList>
    </citation>
    <scope>NUCLEOTIDE SEQUENCE [LARGE SCALE GENOMIC DNA]</scope>
    <source>
        <strain evidence="2 4">CBMB27</strain>
    </source>
</reference>
<proteinExistence type="predicted"/>
<dbReference type="AlphaFoldDB" id="A0AAE8L6D0"/>
<dbReference type="Proteomes" id="UP000185487">
    <property type="component" value="Chromosome"/>
</dbReference>
<evidence type="ECO:0000256" key="1">
    <source>
        <dbReference type="SAM" id="Coils"/>
    </source>
</evidence>
<evidence type="ECO:0000313" key="3">
    <source>
        <dbReference type="EMBL" id="SFG85625.1"/>
    </source>
</evidence>
<organism evidence="3 5">
    <name type="scientific">Methylobacterium phyllosphaerae</name>
    <dbReference type="NCBI Taxonomy" id="418223"/>
    <lineage>
        <taxon>Bacteria</taxon>
        <taxon>Pseudomonadati</taxon>
        <taxon>Pseudomonadota</taxon>
        <taxon>Alphaproteobacteria</taxon>
        <taxon>Hyphomicrobiales</taxon>
        <taxon>Methylobacteriaceae</taxon>
        <taxon>Methylobacterium</taxon>
    </lineage>
</organism>
<dbReference type="Proteomes" id="UP000199140">
    <property type="component" value="Unassembled WGS sequence"/>
</dbReference>
<dbReference type="KEGG" id="mphy:MCBMB27_04970"/>
<reference evidence="3 5" key="2">
    <citation type="submission" date="2016-10" db="EMBL/GenBank/DDBJ databases">
        <authorList>
            <person name="Varghese N."/>
            <person name="Submissions S."/>
        </authorList>
    </citation>
    <scope>NUCLEOTIDE SEQUENCE [LARGE SCALE GENOMIC DNA]</scope>
    <source>
        <strain evidence="3 5">CBMB27</strain>
    </source>
</reference>
<evidence type="ECO:0000313" key="5">
    <source>
        <dbReference type="Proteomes" id="UP000199140"/>
    </source>
</evidence>
<keyword evidence="4" id="KW-1185">Reference proteome</keyword>